<protein>
    <recommendedName>
        <fullName evidence="14">Na(+)-translocating NADH-quinone reductase subunit D</fullName>
        <shortName evidence="14">Na(+)-NQR subunit D</shortName>
        <shortName evidence="14">Na(+)-translocating NQR subunit D</shortName>
        <ecNumber evidence="14">7.2.1.1</ecNumber>
    </recommendedName>
    <alternativeName>
        <fullName evidence="14">NQR complex subunit D</fullName>
    </alternativeName>
    <alternativeName>
        <fullName evidence="14">NQR-1 subunit D</fullName>
    </alternativeName>
</protein>
<sequence length="224" mass="24306">MSKKLKDTLLEPVFNNNPIALQILGICSALAVTSSLAVTLVMCIALTTVTAFSNLSVSLIRKQIPNSIRIIVQMTVIASLVIVVDQILKAYAYDISKQLSVFVGLIITNCIVMGRAEAFAMKHGPKDSFLDGIGNGLGYSFILICLAVIRELFGAGKLFGFELLSTVNNGGWYVPNGMLLLPPSAFFLIGLIIWAIRTWKPAQVEEQEFTIAPNSKMPVAQQEA</sequence>
<dbReference type="NCBIfam" id="NF009070">
    <property type="entry name" value="PRK12405.1"/>
    <property type="match status" value="1"/>
</dbReference>
<keyword evidence="7 14" id="KW-1133">Transmembrane helix</keyword>
<comment type="subunit">
    <text evidence="14">Composed of six subunits; NqrA, NqrB, NqrC, NqrD, NqrE and NqrF.</text>
</comment>
<dbReference type="RefSeq" id="WP_280321091.1">
    <property type="nucleotide sequence ID" value="NZ_CP118605.1"/>
</dbReference>
<feature type="transmembrane region" description="Helical" evidence="14">
    <location>
        <begin position="99"/>
        <end position="120"/>
    </location>
</feature>
<feature type="transmembrane region" description="Helical" evidence="14">
    <location>
        <begin position="70"/>
        <end position="93"/>
    </location>
</feature>
<keyword evidence="8 14" id="KW-0520">NAD</keyword>
<keyword evidence="16" id="KW-1185">Reference proteome</keyword>
<evidence type="ECO:0000313" key="16">
    <source>
        <dbReference type="Proteomes" id="UP001236500"/>
    </source>
</evidence>
<dbReference type="NCBIfam" id="NF006777">
    <property type="entry name" value="PRK09292.1"/>
    <property type="match status" value="1"/>
</dbReference>
<comment type="catalytic activity">
    <reaction evidence="14">
        <text>a ubiquinone + n Na(+)(in) + NADH + H(+) = a ubiquinol + n Na(+)(out) + NAD(+)</text>
        <dbReference type="Rhea" id="RHEA:47748"/>
        <dbReference type="Rhea" id="RHEA-COMP:9565"/>
        <dbReference type="Rhea" id="RHEA-COMP:9566"/>
        <dbReference type="ChEBI" id="CHEBI:15378"/>
        <dbReference type="ChEBI" id="CHEBI:16389"/>
        <dbReference type="ChEBI" id="CHEBI:17976"/>
        <dbReference type="ChEBI" id="CHEBI:29101"/>
        <dbReference type="ChEBI" id="CHEBI:57540"/>
        <dbReference type="ChEBI" id="CHEBI:57945"/>
        <dbReference type="EC" id="7.2.1.1"/>
    </reaction>
</comment>
<evidence type="ECO:0000256" key="7">
    <source>
        <dbReference type="ARBA" id="ARBA00022989"/>
    </source>
</evidence>
<evidence type="ECO:0000313" key="15">
    <source>
        <dbReference type="EMBL" id="WGL17250.1"/>
    </source>
</evidence>
<evidence type="ECO:0000256" key="9">
    <source>
        <dbReference type="ARBA" id="ARBA00023053"/>
    </source>
</evidence>
<dbReference type="Pfam" id="PF02508">
    <property type="entry name" value="Rnf-Nqr"/>
    <property type="match status" value="1"/>
</dbReference>
<dbReference type="Proteomes" id="UP001236500">
    <property type="component" value="Chromosome"/>
</dbReference>
<dbReference type="InterPro" id="IPR011292">
    <property type="entry name" value="NqrD"/>
</dbReference>
<evidence type="ECO:0000256" key="5">
    <source>
        <dbReference type="ARBA" id="ARBA00022692"/>
    </source>
</evidence>
<evidence type="ECO:0000256" key="1">
    <source>
        <dbReference type="ARBA" id="ARBA00004127"/>
    </source>
</evidence>
<keyword evidence="5 14" id="KW-0812">Transmembrane</keyword>
<proteinExistence type="inferred from homology"/>
<dbReference type="EMBL" id="CP118605">
    <property type="protein sequence ID" value="WGL17250.1"/>
    <property type="molecule type" value="Genomic_DNA"/>
</dbReference>
<keyword evidence="9 14" id="KW-0915">Sodium</keyword>
<gene>
    <name evidence="14" type="primary">nqrD</name>
    <name evidence="15" type="ORF">PVT68_02865</name>
</gene>
<keyword evidence="10 14" id="KW-0406">Ion transport</keyword>
<evidence type="ECO:0000256" key="3">
    <source>
        <dbReference type="ARBA" id="ARBA00022475"/>
    </source>
</evidence>
<dbReference type="PANTHER" id="PTHR30586:SF1">
    <property type="entry name" value="NA(+)-TRANSLOCATING NADH-QUINONE REDUCTASE SUBUNIT D"/>
    <property type="match status" value="1"/>
</dbReference>
<name>A0ABY8NEA4_9GAMM</name>
<feature type="transmembrane region" description="Helical" evidence="14">
    <location>
        <begin position="132"/>
        <end position="153"/>
    </location>
</feature>
<dbReference type="HAMAP" id="MF_00428">
    <property type="entry name" value="NqrD"/>
    <property type="match status" value="1"/>
</dbReference>
<evidence type="ECO:0000256" key="6">
    <source>
        <dbReference type="ARBA" id="ARBA00022967"/>
    </source>
</evidence>
<evidence type="ECO:0000256" key="2">
    <source>
        <dbReference type="ARBA" id="ARBA00022448"/>
    </source>
</evidence>
<keyword evidence="12 14" id="KW-0472">Membrane</keyword>
<accession>A0ABY8NEA4</accession>
<keyword evidence="3 14" id="KW-1003">Cell membrane</keyword>
<evidence type="ECO:0000256" key="10">
    <source>
        <dbReference type="ARBA" id="ARBA00023065"/>
    </source>
</evidence>
<evidence type="ECO:0000256" key="14">
    <source>
        <dbReference type="HAMAP-Rule" id="MF_00428"/>
    </source>
</evidence>
<feature type="transmembrane region" description="Helical" evidence="14">
    <location>
        <begin position="173"/>
        <end position="196"/>
    </location>
</feature>
<reference evidence="15 16" key="1">
    <citation type="submission" date="2023-02" db="EMBL/GenBank/DDBJ databases">
        <title>Description and genomic characterization of Microbulbifer bruguierae sp. nov., isolated from the sediment of mangrove plant Bruguiera sexangula.</title>
        <authorList>
            <person name="Long M."/>
        </authorList>
    </citation>
    <scope>NUCLEOTIDE SEQUENCE [LARGE SCALE GENOMIC DNA]</scope>
    <source>
        <strain evidence="15 16">H12</strain>
    </source>
</reference>
<evidence type="ECO:0000256" key="8">
    <source>
        <dbReference type="ARBA" id="ARBA00023027"/>
    </source>
</evidence>
<comment type="subcellular location">
    <subcellularLocation>
        <location evidence="14">Cell membrane</location>
        <topology evidence="14">Multi-pass membrane protein</topology>
    </subcellularLocation>
    <subcellularLocation>
        <location evidence="1">Endomembrane system</location>
        <topology evidence="1">Multi-pass membrane protein</topology>
    </subcellularLocation>
</comment>
<keyword evidence="13 14" id="KW-0739">Sodium transport</keyword>
<keyword evidence="11 14" id="KW-0830">Ubiquinone</keyword>
<comment type="function">
    <text evidence="14">NQR complex catalyzes the reduction of ubiquinone-1 to ubiquinol by two successive reactions, coupled with the transport of Na(+) ions from the cytoplasm to the periplasm. NqrA to NqrE are probably involved in the second step, the conversion of ubisemiquinone to ubiquinol.</text>
</comment>
<dbReference type="EC" id="7.2.1.1" evidence="14"/>
<dbReference type="PIRSF" id="PIRSF006102">
    <property type="entry name" value="NQR_DE"/>
    <property type="match status" value="1"/>
</dbReference>
<evidence type="ECO:0000256" key="12">
    <source>
        <dbReference type="ARBA" id="ARBA00023136"/>
    </source>
</evidence>
<dbReference type="NCBIfam" id="TIGR01939">
    <property type="entry name" value="nqrD"/>
    <property type="match status" value="1"/>
</dbReference>
<comment type="similarity">
    <text evidence="14">Belongs to the NqrDE/RnfAE family.</text>
</comment>
<keyword evidence="2 14" id="KW-0813">Transport</keyword>
<keyword evidence="4" id="KW-0997">Cell inner membrane</keyword>
<evidence type="ECO:0000256" key="13">
    <source>
        <dbReference type="ARBA" id="ARBA00023201"/>
    </source>
</evidence>
<organism evidence="15 16">
    <name type="scientific">Microbulbifer bruguierae</name>
    <dbReference type="NCBI Taxonomy" id="3029061"/>
    <lineage>
        <taxon>Bacteria</taxon>
        <taxon>Pseudomonadati</taxon>
        <taxon>Pseudomonadota</taxon>
        <taxon>Gammaproteobacteria</taxon>
        <taxon>Cellvibrionales</taxon>
        <taxon>Microbulbiferaceae</taxon>
        <taxon>Microbulbifer</taxon>
    </lineage>
</organism>
<dbReference type="InterPro" id="IPR003667">
    <property type="entry name" value="NqrDE/RnfAE"/>
</dbReference>
<keyword evidence="6 14" id="KW-1278">Translocase</keyword>
<dbReference type="PANTHER" id="PTHR30586">
    <property type="entry name" value="ELECTRON TRANSPORT COMPLEX PROTEIN RNFE"/>
    <property type="match status" value="1"/>
</dbReference>
<feature type="transmembrane region" description="Helical" evidence="14">
    <location>
        <begin position="20"/>
        <end position="49"/>
    </location>
</feature>
<evidence type="ECO:0000256" key="11">
    <source>
        <dbReference type="ARBA" id="ARBA00023075"/>
    </source>
</evidence>
<evidence type="ECO:0000256" key="4">
    <source>
        <dbReference type="ARBA" id="ARBA00022519"/>
    </source>
</evidence>